<dbReference type="AlphaFoldDB" id="A0A6F8T3C6"/>
<dbReference type="EMBL" id="AP022839">
    <property type="protein sequence ID" value="BCA94466.1"/>
    <property type="molecule type" value="Genomic_DNA"/>
</dbReference>
<gene>
    <name evidence="1" type="ORF">TUM19329_08270</name>
</gene>
<name>A0A6F8T3C6_9GAMM</name>
<reference evidence="1" key="1">
    <citation type="journal article" date="2020" name="Microbiol. Resour. Announc.">
        <title>Complete Genome Sequence of Novel Psychrotolerant Legionella Strain TUM19329, Isolated from Antarctic Lake Sediment.</title>
        <authorList>
            <person name="Shimada S."/>
            <person name="Nakai R."/>
            <person name="Aoki K."/>
            <person name="Shimoeda N."/>
            <person name="Ohno G."/>
            <person name="Miyazaki Y."/>
            <person name="Kudoh S."/>
            <person name="Imura S."/>
            <person name="Watanabe K."/>
            <person name="Ishii Y."/>
            <person name="Tateda K."/>
        </authorList>
    </citation>
    <scope>NUCLEOTIDE SEQUENCE [LARGE SCALE GENOMIC DNA]</scope>
    <source>
        <strain evidence="1">TUM19329</strain>
    </source>
</reference>
<evidence type="ECO:0000313" key="2">
    <source>
        <dbReference type="Proteomes" id="UP000502894"/>
    </source>
</evidence>
<sequence length="79" mass="8714">MMGEAKQIKARIFFLFRVKNRVQSSAAIMHKINIEPLINGSKPKGAKSRAMANISSLLVFLPQLCMETSLKLAKPANKG</sequence>
<organism evidence="1 2">
    <name type="scientific">Legionella antarctica</name>
    <dbReference type="NCBI Taxonomy" id="2708020"/>
    <lineage>
        <taxon>Bacteria</taxon>
        <taxon>Pseudomonadati</taxon>
        <taxon>Pseudomonadota</taxon>
        <taxon>Gammaproteobacteria</taxon>
        <taxon>Legionellales</taxon>
        <taxon>Legionellaceae</taxon>
        <taxon>Legionella</taxon>
    </lineage>
</organism>
<proteinExistence type="predicted"/>
<protein>
    <submittedName>
        <fullName evidence="1">Uncharacterized protein</fullName>
    </submittedName>
</protein>
<evidence type="ECO:0000313" key="1">
    <source>
        <dbReference type="EMBL" id="BCA94466.1"/>
    </source>
</evidence>
<accession>A0A6F8T3C6</accession>
<dbReference type="KEGG" id="lant:TUM19329_08270"/>
<keyword evidence="2" id="KW-1185">Reference proteome</keyword>
<dbReference type="Proteomes" id="UP000502894">
    <property type="component" value="Chromosome"/>
</dbReference>